<comment type="caution">
    <text evidence="3">The sequence shown here is derived from an EMBL/GenBank/DDBJ whole genome shotgun (WGS) entry which is preliminary data.</text>
</comment>
<evidence type="ECO:0000256" key="2">
    <source>
        <dbReference type="SAM" id="Phobius"/>
    </source>
</evidence>
<dbReference type="AlphaFoldDB" id="A0A8J3FJI6"/>
<protein>
    <recommendedName>
        <fullName evidence="5">Secreted protein</fullName>
    </recommendedName>
</protein>
<feature type="region of interest" description="Disordered" evidence="1">
    <location>
        <begin position="177"/>
        <end position="269"/>
    </location>
</feature>
<reference evidence="3" key="1">
    <citation type="journal article" date="2014" name="Int. J. Syst. Evol. Microbiol.">
        <title>Complete genome sequence of Corynebacterium casei LMG S-19264T (=DSM 44701T), isolated from a smear-ripened cheese.</title>
        <authorList>
            <consortium name="US DOE Joint Genome Institute (JGI-PGF)"/>
            <person name="Walter F."/>
            <person name="Albersmeier A."/>
            <person name="Kalinowski J."/>
            <person name="Ruckert C."/>
        </authorList>
    </citation>
    <scope>NUCLEOTIDE SEQUENCE</scope>
    <source>
        <strain evidence="3">JCM 3091</strain>
    </source>
</reference>
<keyword evidence="2" id="KW-0812">Transmembrane</keyword>
<name>A0A8J3FJI6_9ACTN</name>
<accession>A0A8J3FJI6</accession>
<evidence type="ECO:0000313" key="4">
    <source>
        <dbReference type="Proteomes" id="UP000662200"/>
    </source>
</evidence>
<feature type="compositionally biased region" description="Basic and acidic residues" evidence="1">
    <location>
        <begin position="244"/>
        <end position="269"/>
    </location>
</feature>
<keyword evidence="4" id="KW-1185">Reference proteome</keyword>
<gene>
    <name evidence="3" type="ORF">GCM10010124_33010</name>
</gene>
<keyword evidence="2" id="KW-1133">Transmembrane helix</keyword>
<keyword evidence="2" id="KW-0472">Membrane</keyword>
<dbReference type="EMBL" id="BMQC01000013">
    <property type="protein sequence ID" value="GGK37605.1"/>
    <property type="molecule type" value="Genomic_DNA"/>
</dbReference>
<organism evidence="3 4">
    <name type="scientific">Pilimelia terevasa</name>
    <dbReference type="NCBI Taxonomy" id="53372"/>
    <lineage>
        <taxon>Bacteria</taxon>
        <taxon>Bacillati</taxon>
        <taxon>Actinomycetota</taxon>
        <taxon>Actinomycetes</taxon>
        <taxon>Micromonosporales</taxon>
        <taxon>Micromonosporaceae</taxon>
        <taxon>Pilimelia</taxon>
    </lineage>
</organism>
<dbReference type="RefSeq" id="WP_189115246.1">
    <property type="nucleotide sequence ID" value="NZ_BMQC01000013.1"/>
</dbReference>
<dbReference type="Proteomes" id="UP000662200">
    <property type="component" value="Unassembled WGS sequence"/>
</dbReference>
<feature type="transmembrane region" description="Helical" evidence="2">
    <location>
        <begin position="6"/>
        <end position="27"/>
    </location>
</feature>
<feature type="compositionally biased region" description="Basic and acidic residues" evidence="1">
    <location>
        <begin position="178"/>
        <end position="237"/>
    </location>
</feature>
<evidence type="ECO:0000256" key="1">
    <source>
        <dbReference type="SAM" id="MobiDB-lite"/>
    </source>
</evidence>
<evidence type="ECO:0000313" key="3">
    <source>
        <dbReference type="EMBL" id="GGK37605.1"/>
    </source>
</evidence>
<proteinExistence type="predicted"/>
<evidence type="ECO:0008006" key="5">
    <source>
        <dbReference type="Google" id="ProtNLM"/>
    </source>
</evidence>
<sequence length="269" mass="29641">MSTPGIIVLVVVLALVAAAAAVGALWYRRQRLRRVFGPEYDRALASAPDRRAAEEELRDRERRHEDLTLREIPAEARRAYHVRWNQIQEQFVDDPAGAVRAADVLLTTVIGERGYPTDGYDQQVADLSVEHADVLHHYRAAHAVSDRAAADTASTEDLRQALVHYRQLVATLLGADTDTGRHRTDGAAHGTDPRHTDPRHLDGHDPAHDDRADADADGRGADAAGDRGAGRFTDRQYHPGTHGEPGRDREYGERENGAEAADGRPRATR</sequence>
<reference evidence="3" key="2">
    <citation type="submission" date="2020-09" db="EMBL/GenBank/DDBJ databases">
        <authorList>
            <person name="Sun Q."/>
            <person name="Ohkuma M."/>
        </authorList>
    </citation>
    <scope>NUCLEOTIDE SEQUENCE</scope>
    <source>
        <strain evidence="3">JCM 3091</strain>
    </source>
</reference>